<name>A0A2W1N2N1_9FLAO</name>
<dbReference type="OrthoDB" id="954784at2"/>
<dbReference type="RefSeq" id="WP_111062766.1">
    <property type="nucleotide sequence ID" value="NZ_JBHUCU010000016.1"/>
</dbReference>
<proteinExistence type="predicted"/>
<evidence type="ECO:0000313" key="2">
    <source>
        <dbReference type="EMBL" id="PZE17241.1"/>
    </source>
</evidence>
<dbReference type="InterPro" id="IPR027848">
    <property type="entry name" value="DUF4494"/>
</dbReference>
<dbReference type="EMBL" id="QKSB01000004">
    <property type="protein sequence ID" value="PZE17241.1"/>
    <property type="molecule type" value="Genomic_DNA"/>
</dbReference>
<comment type="caution">
    <text evidence="2">The sequence shown here is derived from an EMBL/GenBank/DDBJ whole genome shotgun (WGS) entry which is preliminary data.</text>
</comment>
<keyword evidence="3" id="KW-1185">Reference proteome</keyword>
<reference evidence="2 3" key="1">
    <citation type="submission" date="2018-06" db="EMBL/GenBank/DDBJ databases">
        <title>The draft genome sequence of Crocinitomix sp. SM1701.</title>
        <authorList>
            <person name="Zhang X."/>
        </authorList>
    </citation>
    <scope>NUCLEOTIDE SEQUENCE [LARGE SCALE GENOMIC DNA]</scope>
    <source>
        <strain evidence="2 3">SM1701</strain>
    </source>
</reference>
<sequence length="178" mass="20046">MNSWHTVKVKYTKEFQDGTLKRVTEPYLVSAISFTDAEARIYQEVGEFIRGEFMVTSIAKTDFNDIFQYDDAEVWYKAKVSYVSEDADSGKEKKVNTNYLVSAGNVKEAYERIEESLKGLMVTFEIPTISVTPIVEIFPYVAMEDEGEDPAATAAVTEEEEEPTSSVNVAYAIGNEEE</sequence>
<evidence type="ECO:0000313" key="3">
    <source>
        <dbReference type="Proteomes" id="UP000249248"/>
    </source>
</evidence>
<feature type="region of interest" description="Disordered" evidence="1">
    <location>
        <begin position="148"/>
        <end position="167"/>
    </location>
</feature>
<evidence type="ECO:0008006" key="4">
    <source>
        <dbReference type="Google" id="ProtNLM"/>
    </source>
</evidence>
<organism evidence="2 3">
    <name type="scientific">Putridiphycobacter roseus</name>
    <dbReference type="NCBI Taxonomy" id="2219161"/>
    <lineage>
        <taxon>Bacteria</taxon>
        <taxon>Pseudomonadati</taxon>
        <taxon>Bacteroidota</taxon>
        <taxon>Flavobacteriia</taxon>
        <taxon>Flavobacteriales</taxon>
        <taxon>Crocinitomicaceae</taxon>
        <taxon>Putridiphycobacter</taxon>
    </lineage>
</organism>
<accession>A0A2W1N2N1</accession>
<gene>
    <name evidence="2" type="ORF">DNU06_08180</name>
</gene>
<protein>
    <recommendedName>
        <fullName evidence="4">DUF4494 domain-containing protein</fullName>
    </recommendedName>
</protein>
<dbReference type="Pfam" id="PF14902">
    <property type="entry name" value="DUF4494"/>
    <property type="match status" value="1"/>
</dbReference>
<dbReference type="AlphaFoldDB" id="A0A2W1N2N1"/>
<evidence type="ECO:0000256" key="1">
    <source>
        <dbReference type="SAM" id="MobiDB-lite"/>
    </source>
</evidence>
<dbReference type="Proteomes" id="UP000249248">
    <property type="component" value="Unassembled WGS sequence"/>
</dbReference>